<evidence type="ECO:0000313" key="8">
    <source>
        <dbReference type="EMBL" id="QXQ15516.1"/>
    </source>
</evidence>
<dbReference type="InterPro" id="IPR051329">
    <property type="entry name" value="NIR_SIR_4Fe-4S"/>
</dbReference>
<name>A0ABX8SDW8_9ACTN</name>
<protein>
    <submittedName>
        <fullName evidence="8">Precorrin-3B synthase</fullName>
    </submittedName>
</protein>
<dbReference type="SUPFAM" id="SSF55124">
    <property type="entry name" value="Nitrite/Sulfite reductase N-terminal domain-like"/>
    <property type="match status" value="2"/>
</dbReference>
<keyword evidence="6" id="KW-0411">Iron-sulfur</keyword>
<dbReference type="Proteomes" id="UP000887023">
    <property type="component" value="Chromosome"/>
</dbReference>
<accession>A0ABX8SDW8</accession>
<keyword evidence="9" id="KW-1185">Reference proteome</keyword>
<gene>
    <name evidence="8" type="ORF">KV203_09600</name>
</gene>
<keyword evidence="5" id="KW-0408">Iron</keyword>
<proteinExistence type="predicted"/>
<dbReference type="PANTHER" id="PTHR32439:SF9">
    <property type="entry name" value="BLR3264 PROTEIN"/>
    <property type="match status" value="1"/>
</dbReference>
<evidence type="ECO:0000313" key="9">
    <source>
        <dbReference type="Proteomes" id="UP000887023"/>
    </source>
</evidence>
<dbReference type="Gene3D" id="3.30.413.10">
    <property type="entry name" value="Sulfite Reductase Hemoprotein, domain 1"/>
    <property type="match status" value="1"/>
</dbReference>
<dbReference type="InterPro" id="IPR005117">
    <property type="entry name" value="NiRdtase/SiRdtase_haem-b_fer"/>
</dbReference>
<evidence type="ECO:0000256" key="5">
    <source>
        <dbReference type="ARBA" id="ARBA00023004"/>
    </source>
</evidence>
<evidence type="ECO:0000256" key="4">
    <source>
        <dbReference type="ARBA" id="ARBA00023002"/>
    </source>
</evidence>
<keyword evidence="3" id="KW-0479">Metal-binding</keyword>
<reference evidence="8" key="1">
    <citation type="submission" date="2021-07" db="EMBL/GenBank/DDBJ databases">
        <title>Candidatus Kaistella beijingensis sp. nov. isolated from a municipal wastewater treatment plant is involved in sludge foaming.</title>
        <authorList>
            <person name="Song Y."/>
            <person name="Liu S.-J."/>
        </authorList>
    </citation>
    <scope>NUCLEOTIDE SEQUENCE</scope>
    <source>
        <strain evidence="8">DSM 43998</strain>
    </source>
</reference>
<dbReference type="InterPro" id="IPR045854">
    <property type="entry name" value="NO2/SO3_Rdtase_4Fe4S_sf"/>
</dbReference>
<evidence type="ECO:0000256" key="6">
    <source>
        <dbReference type="ARBA" id="ARBA00023014"/>
    </source>
</evidence>
<keyword evidence="1" id="KW-0004">4Fe-4S</keyword>
<feature type="domain" description="Nitrite/Sulfite reductase ferredoxin-like" evidence="7">
    <location>
        <begin position="22"/>
        <end position="65"/>
    </location>
</feature>
<dbReference type="PANTHER" id="PTHR32439">
    <property type="entry name" value="FERREDOXIN--NITRITE REDUCTASE, CHLOROPLASTIC"/>
    <property type="match status" value="1"/>
</dbReference>
<evidence type="ECO:0000256" key="3">
    <source>
        <dbReference type="ARBA" id="ARBA00022723"/>
    </source>
</evidence>
<dbReference type="Pfam" id="PF03460">
    <property type="entry name" value="NIR_SIR_ferr"/>
    <property type="match status" value="1"/>
</dbReference>
<keyword evidence="2" id="KW-0349">Heme</keyword>
<evidence type="ECO:0000256" key="1">
    <source>
        <dbReference type="ARBA" id="ARBA00022485"/>
    </source>
</evidence>
<organism evidence="8 9">
    <name type="scientific">Skermania pinensis</name>
    <dbReference type="NCBI Taxonomy" id="39122"/>
    <lineage>
        <taxon>Bacteria</taxon>
        <taxon>Bacillati</taxon>
        <taxon>Actinomycetota</taxon>
        <taxon>Actinomycetes</taxon>
        <taxon>Mycobacteriales</taxon>
        <taxon>Gordoniaceae</taxon>
        <taxon>Skermania</taxon>
    </lineage>
</organism>
<evidence type="ECO:0000256" key="2">
    <source>
        <dbReference type="ARBA" id="ARBA00022617"/>
    </source>
</evidence>
<dbReference type="InterPro" id="IPR036136">
    <property type="entry name" value="Nit/Sulf_reduc_fer-like_dom_sf"/>
</dbReference>
<evidence type="ECO:0000259" key="7">
    <source>
        <dbReference type="Pfam" id="PF03460"/>
    </source>
</evidence>
<dbReference type="RefSeq" id="WP_066470065.1">
    <property type="nucleotide sequence ID" value="NZ_CBCRUZ010000001.1"/>
</dbReference>
<sequence>MTDPDRCPGALTLHDAADGPLARVRLPGGRLDPAQLAALVLAAVEFGSGSIELTSRANLQLRAVRDPAGLAELLTGAGLLPSATHERVRNIVASALSGRVGGRADVRPLIDELDAALCGTPELARLPGRVLFGLDDGRGDVGALGPDFGLFAAGGGEFALLLAGADSGVRLGRDGVDRLIAAAAVFGRIRDGAWRLADVPDGAARVCAALGLVPSAAPVGLPPAPAPAIGWLPQDDGAVALGAGLRFGTLDAGLAEFVVAVEHPIVITPGRGLILADLAEPVADTVLRVLAPLGLIFDAESPWLRVSACAGQPGCGNALADVRGDAVVAVERGDHPAGRQHWAGCARRCGRPPAPVTDVVATGAGYRIATDSESG</sequence>
<dbReference type="EMBL" id="CP079105">
    <property type="protein sequence ID" value="QXQ15516.1"/>
    <property type="molecule type" value="Genomic_DNA"/>
</dbReference>
<dbReference type="Gene3D" id="3.90.480.10">
    <property type="entry name" value="Sulfite Reductase Hemoprotein,Domain 2"/>
    <property type="match status" value="1"/>
</dbReference>
<keyword evidence="4" id="KW-0560">Oxidoreductase</keyword>